<name>A0A4P8EFK2_9RHOB</name>
<organism evidence="1 2">
    <name type="scientific">Pseudorhodobacter turbinis</name>
    <dbReference type="NCBI Taxonomy" id="2500533"/>
    <lineage>
        <taxon>Bacteria</taxon>
        <taxon>Pseudomonadati</taxon>
        <taxon>Pseudomonadota</taxon>
        <taxon>Alphaproteobacteria</taxon>
        <taxon>Rhodobacterales</taxon>
        <taxon>Paracoccaceae</taxon>
        <taxon>Pseudorhodobacter</taxon>
    </lineage>
</organism>
<dbReference type="Proteomes" id="UP000298631">
    <property type="component" value="Chromosome"/>
</dbReference>
<accession>A0A4P8EFK2</accession>
<proteinExistence type="predicted"/>
<dbReference type="RefSeq" id="WP_137193152.1">
    <property type="nucleotide sequence ID" value="NZ_CP039964.1"/>
</dbReference>
<reference evidence="1 2" key="1">
    <citation type="submission" date="2019-05" db="EMBL/GenBank/DDBJ databases">
        <title>Pseudorhodobacter turbinis sp. nov., isolated from the gut of the Korean turban shell.</title>
        <authorList>
            <person name="Jeong Y.-S."/>
            <person name="Kang W.-R."/>
            <person name="Bae J.-W."/>
        </authorList>
    </citation>
    <scope>NUCLEOTIDE SEQUENCE [LARGE SCALE GENOMIC DNA]</scope>
    <source>
        <strain evidence="1 2">S12M18</strain>
    </source>
</reference>
<sequence>MRLFQKVSNSYSYLRNWRVLQARPVLLIALVLPVQAWSADVSDLPAPLQKIVNEAAQTCAEFDNGEFALDWGSVQRADLDGDLQSDWILNDSGFSCSNAASLYCGTGGCMSHFLIGENLNSLLNQGWEVVTFGPHRVLLADVHGSDCGGINPTPCTVASIWDPEERVWRSTTANW</sequence>
<evidence type="ECO:0000313" key="2">
    <source>
        <dbReference type="Proteomes" id="UP000298631"/>
    </source>
</evidence>
<protein>
    <submittedName>
        <fullName evidence="1">Uncharacterized protein</fullName>
    </submittedName>
</protein>
<gene>
    <name evidence="1" type="ORF">EOK75_06770</name>
</gene>
<evidence type="ECO:0000313" key="1">
    <source>
        <dbReference type="EMBL" id="QCO55482.1"/>
    </source>
</evidence>
<dbReference type="OrthoDB" id="6088067at2"/>
<dbReference type="EMBL" id="CP039964">
    <property type="protein sequence ID" value="QCO55482.1"/>
    <property type="molecule type" value="Genomic_DNA"/>
</dbReference>
<dbReference type="AlphaFoldDB" id="A0A4P8EFK2"/>
<dbReference type="KEGG" id="pseb:EOK75_06770"/>
<keyword evidence="2" id="KW-1185">Reference proteome</keyword>